<evidence type="ECO:0000313" key="1">
    <source>
        <dbReference type="EnsemblPlants" id="TuG1812G0500002655.01.T01.cds287227"/>
    </source>
</evidence>
<dbReference type="Proteomes" id="UP000015106">
    <property type="component" value="Chromosome 5"/>
</dbReference>
<dbReference type="Gramene" id="TuG1812G0500002655.01.T01">
    <property type="protein sequence ID" value="TuG1812G0500002655.01.T01.cds287227"/>
    <property type="gene ID" value="TuG1812G0500002655.01"/>
</dbReference>
<reference evidence="2" key="1">
    <citation type="journal article" date="2013" name="Nature">
        <title>Draft genome of the wheat A-genome progenitor Triticum urartu.</title>
        <authorList>
            <person name="Ling H.Q."/>
            <person name="Zhao S."/>
            <person name="Liu D."/>
            <person name="Wang J."/>
            <person name="Sun H."/>
            <person name="Zhang C."/>
            <person name="Fan H."/>
            <person name="Li D."/>
            <person name="Dong L."/>
            <person name="Tao Y."/>
            <person name="Gao C."/>
            <person name="Wu H."/>
            <person name="Li Y."/>
            <person name="Cui Y."/>
            <person name="Guo X."/>
            <person name="Zheng S."/>
            <person name="Wang B."/>
            <person name="Yu K."/>
            <person name="Liang Q."/>
            <person name="Yang W."/>
            <person name="Lou X."/>
            <person name="Chen J."/>
            <person name="Feng M."/>
            <person name="Jian J."/>
            <person name="Zhang X."/>
            <person name="Luo G."/>
            <person name="Jiang Y."/>
            <person name="Liu J."/>
            <person name="Wang Z."/>
            <person name="Sha Y."/>
            <person name="Zhang B."/>
            <person name="Wu H."/>
            <person name="Tang D."/>
            <person name="Shen Q."/>
            <person name="Xue P."/>
            <person name="Zou S."/>
            <person name="Wang X."/>
            <person name="Liu X."/>
            <person name="Wang F."/>
            <person name="Yang Y."/>
            <person name="An X."/>
            <person name="Dong Z."/>
            <person name="Zhang K."/>
            <person name="Zhang X."/>
            <person name="Luo M.C."/>
            <person name="Dvorak J."/>
            <person name="Tong Y."/>
            <person name="Wang J."/>
            <person name="Yang H."/>
            <person name="Li Z."/>
            <person name="Wang D."/>
            <person name="Zhang A."/>
            <person name="Wang J."/>
        </authorList>
    </citation>
    <scope>NUCLEOTIDE SEQUENCE</scope>
    <source>
        <strain evidence="2">cv. G1812</strain>
    </source>
</reference>
<reference evidence="1" key="2">
    <citation type="submission" date="2018-03" db="EMBL/GenBank/DDBJ databases">
        <title>The Triticum urartu genome reveals the dynamic nature of wheat genome evolution.</title>
        <authorList>
            <person name="Ling H."/>
            <person name="Ma B."/>
            <person name="Shi X."/>
            <person name="Liu H."/>
            <person name="Dong L."/>
            <person name="Sun H."/>
            <person name="Cao Y."/>
            <person name="Gao Q."/>
            <person name="Zheng S."/>
            <person name="Li Y."/>
            <person name="Yu Y."/>
            <person name="Du H."/>
            <person name="Qi M."/>
            <person name="Li Y."/>
            <person name="Yu H."/>
            <person name="Cui Y."/>
            <person name="Wang N."/>
            <person name="Chen C."/>
            <person name="Wu H."/>
            <person name="Zhao Y."/>
            <person name="Zhang J."/>
            <person name="Li Y."/>
            <person name="Zhou W."/>
            <person name="Zhang B."/>
            <person name="Hu W."/>
            <person name="Eijk M."/>
            <person name="Tang J."/>
            <person name="Witsenboer H."/>
            <person name="Zhao S."/>
            <person name="Li Z."/>
            <person name="Zhang A."/>
            <person name="Wang D."/>
            <person name="Liang C."/>
        </authorList>
    </citation>
    <scope>NUCLEOTIDE SEQUENCE [LARGE SCALE GENOMIC DNA]</scope>
    <source>
        <strain evidence="1">cv. G1812</strain>
    </source>
</reference>
<organism evidence="1 2">
    <name type="scientific">Triticum urartu</name>
    <name type="common">Red wild einkorn</name>
    <name type="synonym">Crithodium urartu</name>
    <dbReference type="NCBI Taxonomy" id="4572"/>
    <lineage>
        <taxon>Eukaryota</taxon>
        <taxon>Viridiplantae</taxon>
        <taxon>Streptophyta</taxon>
        <taxon>Embryophyta</taxon>
        <taxon>Tracheophyta</taxon>
        <taxon>Spermatophyta</taxon>
        <taxon>Magnoliopsida</taxon>
        <taxon>Liliopsida</taxon>
        <taxon>Poales</taxon>
        <taxon>Poaceae</taxon>
        <taxon>BOP clade</taxon>
        <taxon>Pooideae</taxon>
        <taxon>Triticodae</taxon>
        <taxon>Triticeae</taxon>
        <taxon>Triticinae</taxon>
        <taxon>Triticum</taxon>
    </lineage>
</organism>
<evidence type="ECO:0000313" key="2">
    <source>
        <dbReference type="Proteomes" id="UP000015106"/>
    </source>
</evidence>
<sequence>EHWTLALQVEAKHCKGAIVKDSTTPSNIYATQCKQDNLHYMLKLIE</sequence>
<protein>
    <submittedName>
        <fullName evidence="1">Uncharacterized protein</fullName>
    </submittedName>
</protein>
<accession>A0A8R7QD71</accession>
<proteinExistence type="predicted"/>
<keyword evidence="2" id="KW-1185">Reference proteome</keyword>
<dbReference type="EnsemblPlants" id="TuG1812G0500002655.01.T01">
    <property type="protein sequence ID" value="TuG1812G0500002655.01.T01.cds287227"/>
    <property type="gene ID" value="TuG1812G0500002655.01"/>
</dbReference>
<dbReference type="AlphaFoldDB" id="A0A8R7QD71"/>
<reference evidence="1" key="3">
    <citation type="submission" date="2022-06" db="UniProtKB">
        <authorList>
            <consortium name="EnsemblPlants"/>
        </authorList>
    </citation>
    <scope>IDENTIFICATION</scope>
</reference>
<name>A0A8R7QD71_TRIUA</name>